<reference evidence="2" key="1">
    <citation type="submission" date="2020-05" db="EMBL/GenBank/DDBJ databases">
        <authorList>
            <person name="Chiriac C."/>
            <person name="Salcher M."/>
            <person name="Ghai R."/>
            <person name="Kavagutti S V."/>
        </authorList>
    </citation>
    <scope>NUCLEOTIDE SEQUENCE</scope>
</reference>
<name>A0A6J6EV68_9ZZZZ</name>
<feature type="transmembrane region" description="Helical" evidence="1">
    <location>
        <begin position="200"/>
        <end position="219"/>
    </location>
</feature>
<feature type="transmembrane region" description="Helical" evidence="1">
    <location>
        <begin position="107"/>
        <end position="125"/>
    </location>
</feature>
<feature type="transmembrane region" description="Helical" evidence="1">
    <location>
        <begin position="81"/>
        <end position="101"/>
    </location>
</feature>
<evidence type="ECO:0000256" key="1">
    <source>
        <dbReference type="SAM" id="Phobius"/>
    </source>
</evidence>
<feature type="transmembrane region" description="Helical" evidence="1">
    <location>
        <begin position="12"/>
        <end position="34"/>
    </location>
</feature>
<protein>
    <submittedName>
        <fullName evidence="2">Unannotated protein</fullName>
    </submittedName>
</protein>
<proteinExistence type="predicted"/>
<feature type="transmembrane region" description="Helical" evidence="1">
    <location>
        <begin position="132"/>
        <end position="149"/>
    </location>
</feature>
<feature type="transmembrane region" description="Helical" evidence="1">
    <location>
        <begin position="343"/>
        <end position="363"/>
    </location>
</feature>
<gene>
    <name evidence="2" type="ORF">UFOPK1740_00792</name>
</gene>
<feature type="transmembrane region" description="Helical" evidence="1">
    <location>
        <begin position="318"/>
        <end position="336"/>
    </location>
</feature>
<accession>A0A6J6EV68</accession>
<feature type="transmembrane region" description="Helical" evidence="1">
    <location>
        <begin position="398"/>
        <end position="418"/>
    </location>
</feature>
<feature type="transmembrane region" description="Helical" evidence="1">
    <location>
        <begin position="161"/>
        <end position="188"/>
    </location>
</feature>
<dbReference type="AlphaFoldDB" id="A0A6J6EV68"/>
<feature type="transmembrane region" description="Helical" evidence="1">
    <location>
        <begin position="369"/>
        <end position="386"/>
    </location>
</feature>
<keyword evidence="1" id="KW-0472">Membrane</keyword>
<keyword evidence="1" id="KW-1133">Transmembrane helix</keyword>
<dbReference type="EMBL" id="CAEZTU010000034">
    <property type="protein sequence ID" value="CAB4579325.1"/>
    <property type="molecule type" value="Genomic_DNA"/>
</dbReference>
<sequence>MTFIEIALSPKSINRFVFLVIFSLILIYLSQPIYGTTDDKILAGFIDGSYTGELEIQTIFIQPIISLIFNPFYYVLPSFGWYAIFQVGLVIIALSLVPPALNSVKPILNNYFLALSLFILSWHVPKITFTSSAILIFLLAYLIILLYLISGEKSKSKIVIVAFMFIFSFYLRPEAVIGISILLILPIVKYFKNIMKFNKSLLLVFIVLISLLTSVNLLLREFNSSEEWDKYNEWNSYRHQIQNRISQDNLWRDLDKISWSPAEHNLFLSLSYGDPNIFNSQWIKPAFELTRSTTGLNGLINASPAHTLQKTIWVIQKYQVEILYLLFLSTILLILFRTRKTFLYIFATWIQGLALVYFMAATLHTPERVVIPLFIGCTIVCLVLVLDQNISRLIRFNSFRIVALASFVTLIAAPGGLYHDYVDRKEEIDNSIKVKQVLSNYDENYILLGSVGTEVNHLVNPYLSSNFEQDLKIITVGNWETFSPHWYKRNLKLGIESKNIYQDLIKNPRVLWVTKEIPDTAYQVELYLREQNVSDFERRSVTTGLNGLNVFRFTPDLP</sequence>
<keyword evidence="1" id="KW-0812">Transmembrane</keyword>
<feature type="transmembrane region" description="Helical" evidence="1">
    <location>
        <begin position="54"/>
        <end position="74"/>
    </location>
</feature>
<evidence type="ECO:0000313" key="2">
    <source>
        <dbReference type="EMBL" id="CAB4579325.1"/>
    </source>
</evidence>
<organism evidence="2">
    <name type="scientific">freshwater metagenome</name>
    <dbReference type="NCBI Taxonomy" id="449393"/>
    <lineage>
        <taxon>unclassified sequences</taxon>
        <taxon>metagenomes</taxon>
        <taxon>ecological metagenomes</taxon>
    </lineage>
</organism>